<sequence>MTIIVVLLCTSALFVQLAFSQCLGRDPVIGFGGAYGSGWGGYEAISPYDGLGYSVPYSAGFIGLSPSNLAASCGGGLVVNSLSPTTPTGLTVASENTIEGNVGIFGQLPFLGAVATDGAFSTVGIGAVLYGCGDGAIGIVSEAPIVAPAPIGYGQWPVNAGYKGIGPCGCGGLY</sequence>
<dbReference type="GO" id="GO:0042600">
    <property type="term" value="C:egg chorion"/>
    <property type="evidence" value="ECO:0007669"/>
    <property type="project" value="InterPro"/>
</dbReference>
<evidence type="ECO:0000256" key="4">
    <source>
        <dbReference type="RuleBase" id="RU004378"/>
    </source>
</evidence>
<evidence type="ECO:0000313" key="6">
    <source>
        <dbReference type="Proteomes" id="UP000504629"/>
    </source>
</evidence>
<dbReference type="GeneID" id="114242031"/>
<dbReference type="KEGG" id="bman:114242031"/>
<dbReference type="Pfam" id="PF01723">
    <property type="entry name" value="Chorion_1"/>
    <property type="match status" value="1"/>
</dbReference>
<dbReference type="GO" id="GO:0007304">
    <property type="term" value="P:chorion-containing eggshell formation"/>
    <property type="evidence" value="ECO:0007669"/>
    <property type="project" value="InterPro"/>
</dbReference>
<comment type="function">
    <text evidence="1">This protein is one of many from the eggshell of the silk moth.</text>
</comment>
<accession>A0A6J2JIL5</accession>
<protein>
    <submittedName>
        <fullName evidence="7">Chorion class CB protein M5H4</fullName>
    </submittedName>
</protein>
<organism evidence="6 7">
    <name type="scientific">Bombyx mandarina</name>
    <name type="common">Wild silk moth</name>
    <name type="synonym">Wild silkworm</name>
    <dbReference type="NCBI Taxonomy" id="7092"/>
    <lineage>
        <taxon>Eukaryota</taxon>
        <taxon>Metazoa</taxon>
        <taxon>Ecdysozoa</taxon>
        <taxon>Arthropoda</taxon>
        <taxon>Hexapoda</taxon>
        <taxon>Insecta</taxon>
        <taxon>Pterygota</taxon>
        <taxon>Neoptera</taxon>
        <taxon>Endopterygota</taxon>
        <taxon>Lepidoptera</taxon>
        <taxon>Glossata</taxon>
        <taxon>Ditrysia</taxon>
        <taxon>Bombycoidea</taxon>
        <taxon>Bombycidae</taxon>
        <taxon>Bombycinae</taxon>
        <taxon>Bombyx</taxon>
    </lineage>
</organism>
<gene>
    <name evidence="7" type="primary">LOC114242031</name>
</gene>
<dbReference type="Proteomes" id="UP000504629">
    <property type="component" value="Unplaced"/>
</dbReference>
<feature type="signal peptide" evidence="5">
    <location>
        <begin position="1"/>
        <end position="20"/>
    </location>
</feature>
<dbReference type="AlphaFoldDB" id="A0A6J2JIL5"/>
<comment type="similarity">
    <text evidence="2 4">Belongs to the chorion protein family.</text>
</comment>
<keyword evidence="5" id="KW-0732">Signal</keyword>
<dbReference type="OrthoDB" id="6930117at2759"/>
<proteinExistence type="inferred from homology"/>
<name>A0A6J2JIL5_BOMMA</name>
<dbReference type="CTD" id="693018"/>
<feature type="chain" id="PRO_5026815749" evidence="5">
    <location>
        <begin position="21"/>
        <end position="174"/>
    </location>
</feature>
<evidence type="ECO:0000256" key="1">
    <source>
        <dbReference type="ARBA" id="ARBA00003434"/>
    </source>
</evidence>
<dbReference type="GO" id="GO:0005213">
    <property type="term" value="F:structural constituent of egg chorion"/>
    <property type="evidence" value="ECO:0007669"/>
    <property type="project" value="InterPro"/>
</dbReference>
<evidence type="ECO:0000256" key="5">
    <source>
        <dbReference type="SAM" id="SignalP"/>
    </source>
</evidence>
<keyword evidence="6" id="KW-1185">Reference proteome</keyword>
<evidence type="ECO:0000256" key="2">
    <source>
        <dbReference type="ARBA" id="ARBA00005906"/>
    </source>
</evidence>
<keyword evidence="3" id="KW-0677">Repeat</keyword>
<evidence type="ECO:0000256" key="3">
    <source>
        <dbReference type="ARBA" id="ARBA00022737"/>
    </source>
</evidence>
<reference evidence="7" key="1">
    <citation type="submission" date="2025-08" db="UniProtKB">
        <authorList>
            <consortium name="RefSeq"/>
        </authorList>
    </citation>
    <scope>IDENTIFICATION</scope>
    <source>
        <tissue evidence="7">Silk gland</tissue>
    </source>
</reference>
<dbReference type="InterPro" id="IPR002635">
    <property type="entry name" value="Chorion"/>
</dbReference>
<evidence type="ECO:0000313" key="7">
    <source>
        <dbReference type="RefSeq" id="XP_028028852.1"/>
    </source>
</evidence>
<dbReference type="RefSeq" id="XP_028028852.1">
    <property type="nucleotide sequence ID" value="XM_028173051.1"/>
</dbReference>